<evidence type="ECO:0000256" key="1">
    <source>
        <dbReference type="ARBA" id="ARBA00004651"/>
    </source>
</evidence>
<dbReference type="eggNOG" id="COG0730">
    <property type="taxonomic scope" value="Bacteria"/>
</dbReference>
<gene>
    <name evidence="9" type="ordered locus">Daro_3914</name>
</gene>
<reference evidence="9" key="1">
    <citation type="submission" date="2005-08" db="EMBL/GenBank/DDBJ databases">
        <title>Complete sequence of Dechloromonas aromatica RCB.</title>
        <authorList>
            <person name="Salinero K.K."/>
            <person name="Copeland A."/>
            <person name="Lucas S."/>
            <person name="Lapidus A."/>
            <person name="Barry K."/>
            <person name="Detter J.C."/>
            <person name="Glavina T."/>
            <person name="Hammon N."/>
            <person name="Israni S."/>
            <person name="Pitluck S."/>
            <person name="Di Bartolo G."/>
            <person name="Trong S."/>
            <person name="Schmutz J."/>
            <person name="Larimer F."/>
            <person name="Land M."/>
            <person name="Ivanova N."/>
            <person name="Richardson P."/>
        </authorList>
    </citation>
    <scope>NUCLEOTIDE SEQUENCE</scope>
    <source>
        <strain evidence="9">RCB</strain>
    </source>
</reference>
<feature type="transmembrane region" description="Helical" evidence="8">
    <location>
        <begin position="139"/>
        <end position="164"/>
    </location>
</feature>
<dbReference type="EMBL" id="CP000089">
    <property type="protein sequence ID" value="AAZ48642.1"/>
    <property type="molecule type" value="Genomic_DNA"/>
</dbReference>
<dbReference type="AlphaFoldDB" id="Q478T9"/>
<keyword evidence="6 8" id="KW-1133">Transmembrane helix</keyword>
<dbReference type="PANTHER" id="PTHR30269:SF32">
    <property type="entry name" value="MEMBRANE TRANSPORTER PROTEIN-RELATED"/>
    <property type="match status" value="1"/>
</dbReference>
<feature type="transmembrane region" description="Helical" evidence="8">
    <location>
        <begin position="233"/>
        <end position="253"/>
    </location>
</feature>
<accession>Q478T9</accession>
<keyword evidence="7 8" id="KW-0472">Membrane</keyword>
<keyword evidence="3" id="KW-0813">Transport</keyword>
<dbReference type="OrthoDB" id="5801432at2"/>
<evidence type="ECO:0000256" key="4">
    <source>
        <dbReference type="ARBA" id="ARBA00022475"/>
    </source>
</evidence>
<feature type="transmembrane region" description="Helical" evidence="8">
    <location>
        <begin position="203"/>
        <end position="221"/>
    </location>
</feature>
<organism evidence="9">
    <name type="scientific">Dechloromonas aromatica (strain RCB)</name>
    <dbReference type="NCBI Taxonomy" id="159087"/>
    <lineage>
        <taxon>Bacteria</taxon>
        <taxon>Pseudomonadati</taxon>
        <taxon>Pseudomonadota</taxon>
        <taxon>Betaproteobacteria</taxon>
        <taxon>Rhodocyclales</taxon>
        <taxon>Azonexaceae</taxon>
        <taxon>Dechloromonas</taxon>
    </lineage>
</organism>
<feature type="transmembrane region" description="Helical" evidence="8">
    <location>
        <begin position="86"/>
        <end position="119"/>
    </location>
</feature>
<evidence type="ECO:0000313" key="9">
    <source>
        <dbReference type="EMBL" id="AAZ48642.1"/>
    </source>
</evidence>
<dbReference type="Pfam" id="PF01925">
    <property type="entry name" value="TauE"/>
    <property type="match status" value="1"/>
</dbReference>
<keyword evidence="5 8" id="KW-0812">Transmembrane</keyword>
<dbReference type="STRING" id="159087.Daro_3914"/>
<comment type="similarity">
    <text evidence="2 8">Belongs to the 4-toluene sulfonate uptake permease (TSUP) (TC 2.A.102) family.</text>
</comment>
<protein>
    <recommendedName>
        <fullName evidence="8">Probable membrane transporter protein</fullName>
    </recommendedName>
</protein>
<proteinExistence type="inferred from homology"/>
<evidence type="ECO:0000256" key="3">
    <source>
        <dbReference type="ARBA" id="ARBA00022448"/>
    </source>
</evidence>
<evidence type="ECO:0000256" key="5">
    <source>
        <dbReference type="ARBA" id="ARBA00022692"/>
    </source>
</evidence>
<dbReference type="HOGENOM" id="CLU_054750_5_1_4"/>
<dbReference type="KEGG" id="dar:Daro_3914"/>
<evidence type="ECO:0000256" key="8">
    <source>
        <dbReference type="RuleBase" id="RU363041"/>
    </source>
</evidence>
<dbReference type="InterPro" id="IPR052017">
    <property type="entry name" value="TSUP"/>
</dbReference>
<dbReference type="GO" id="GO:0005886">
    <property type="term" value="C:plasma membrane"/>
    <property type="evidence" value="ECO:0007669"/>
    <property type="project" value="UniProtKB-SubCell"/>
</dbReference>
<name>Q478T9_DECAR</name>
<evidence type="ECO:0000256" key="7">
    <source>
        <dbReference type="ARBA" id="ARBA00023136"/>
    </source>
</evidence>
<dbReference type="PANTHER" id="PTHR30269">
    <property type="entry name" value="TRANSMEMBRANE PROTEIN YFCA"/>
    <property type="match status" value="1"/>
</dbReference>
<feature type="transmembrane region" description="Helical" evidence="8">
    <location>
        <begin position="15"/>
        <end position="40"/>
    </location>
</feature>
<evidence type="ECO:0000256" key="2">
    <source>
        <dbReference type="ARBA" id="ARBA00009142"/>
    </source>
</evidence>
<dbReference type="InterPro" id="IPR002781">
    <property type="entry name" value="TM_pro_TauE-like"/>
</dbReference>
<feature type="transmembrane region" description="Helical" evidence="8">
    <location>
        <begin position="176"/>
        <end position="197"/>
    </location>
</feature>
<evidence type="ECO:0000256" key="6">
    <source>
        <dbReference type="ARBA" id="ARBA00022989"/>
    </source>
</evidence>
<keyword evidence="4 8" id="KW-1003">Cell membrane</keyword>
<sequence>MNEFVSLLPLAHEPVFLALAMGAVVAAYAVFTLVGFGSALMASAPLALVMPVAKVVPMLAILDFGGSSLRGWRARKDVAWKEFRQLFPGMLLGQLLGVLVLSRVPATMMAVVLGLFVVFQGIRGFSKKTPAADVGVSPAIAYGVFGGVLGGLFGSGGFVYASYLERRLENRAAFRATQAVLIALSTGWRIVLCLSVGLLDLKLVVVTLIFAPAMALGVYLGQRIDLRISREQLFLFLNGLLVASGLSLIARFLA</sequence>
<comment type="subcellular location">
    <subcellularLocation>
        <location evidence="1 8">Cell membrane</location>
        <topology evidence="1 8">Multi-pass membrane protein</topology>
    </subcellularLocation>
</comment>